<evidence type="ECO:0000256" key="2">
    <source>
        <dbReference type="ARBA" id="ARBA00022679"/>
    </source>
</evidence>
<dbReference type="Pfam" id="PF08388">
    <property type="entry name" value="GIIM"/>
    <property type="match status" value="1"/>
</dbReference>
<evidence type="ECO:0000259" key="10">
    <source>
        <dbReference type="PROSITE" id="PS50878"/>
    </source>
</evidence>
<dbReference type="Proteomes" id="UP000730482">
    <property type="component" value="Unassembled WGS sequence"/>
</dbReference>
<evidence type="ECO:0000256" key="1">
    <source>
        <dbReference type="ARBA" id="ARBA00012493"/>
    </source>
</evidence>
<organism evidence="11 12">
    <name type="scientific">Catenulispora pinistramenti</name>
    <dbReference type="NCBI Taxonomy" id="2705254"/>
    <lineage>
        <taxon>Bacteria</taxon>
        <taxon>Bacillati</taxon>
        <taxon>Actinomycetota</taxon>
        <taxon>Actinomycetes</taxon>
        <taxon>Catenulisporales</taxon>
        <taxon>Catenulisporaceae</taxon>
        <taxon>Catenulispora</taxon>
    </lineage>
</organism>
<dbReference type="RefSeq" id="WP_212022378.1">
    <property type="nucleotide sequence ID" value="NZ_JAAFYZ010000457.1"/>
</dbReference>
<keyword evidence="3 11" id="KW-0548">Nucleotidyltransferase</keyword>
<accession>A0ABS5L8M7</accession>
<reference evidence="11 12" key="1">
    <citation type="submission" date="2020-02" db="EMBL/GenBank/DDBJ databases">
        <title>Acidophilic actinobacteria isolated from forest soil.</title>
        <authorList>
            <person name="Golinska P."/>
        </authorList>
    </citation>
    <scope>NUCLEOTIDE SEQUENCE [LARGE SCALE GENOMIC DNA]</scope>
    <source>
        <strain evidence="11 12">NL8</strain>
    </source>
</reference>
<evidence type="ECO:0000313" key="12">
    <source>
        <dbReference type="Proteomes" id="UP000730482"/>
    </source>
</evidence>
<dbReference type="Pfam" id="PF00078">
    <property type="entry name" value="RVT_1"/>
    <property type="match status" value="1"/>
</dbReference>
<evidence type="ECO:0000256" key="9">
    <source>
        <dbReference type="ARBA" id="ARBA00048173"/>
    </source>
</evidence>
<dbReference type="InterPro" id="IPR051083">
    <property type="entry name" value="GrpII_Intron_Splice-Mob/Def"/>
</dbReference>
<evidence type="ECO:0000256" key="3">
    <source>
        <dbReference type="ARBA" id="ARBA00022695"/>
    </source>
</evidence>
<keyword evidence="6 11" id="KW-0695">RNA-directed DNA polymerase</keyword>
<dbReference type="InterPro" id="IPR000123">
    <property type="entry name" value="Reverse_transcriptase_msDNA"/>
</dbReference>
<name>A0ABS5L8M7_9ACTN</name>
<comment type="similarity">
    <text evidence="8">Belongs to the bacterial reverse transcriptase family.</text>
</comment>
<keyword evidence="7" id="KW-0051">Antiviral defense</keyword>
<gene>
    <name evidence="11" type="primary">ltrA</name>
    <name evidence="11" type="ORF">KGQ19_48430</name>
</gene>
<feature type="domain" description="Reverse transcriptase" evidence="10">
    <location>
        <begin position="53"/>
        <end position="297"/>
    </location>
</feature>
<evidence type="ECO:0000256" key="5">
    <source>
        <dbReference type="ARBA" id="ARBA00022842"/>
    </source>
</evidence>
<keyword evidence="4" id="KW-0479">Metal-binding</keyword>
<proteinExistence type="inferred from homology"/>
<dbReference type="CDD" id="cd01651">
    <property type="entry name" value="RT_G2_intron"/>
    <property type="match status" value="1"/>
</dbReference>
<dbReference type="NCBIfam" id="TIGR04416">
    <property type="entry name" value="group_II_RT_mat"/>
    <property type="match status" value="1"/>
</dbReference>
<dbReference type="GO" id="GO:0003964">
    <property type="term" value="F:RNA-directed DNA polymerase activity"/>
    <property type="evidence" value="ECO:0007669"/>
    <property type="project" value="UniProtKB-KW"/>
</dbReference>
<dbReference type="InterPro" id="IPR000477">
    <property type="entry name" value="RT_dom"/>
</dbReference>
<dbReference type="PANTHER" id="PTHR34047">
    <property type="entry name" value="NUCLEAR INTRON MATURASE 1, MITOCHONDRIAL-RELATED"/>
    <property type="match status" value="1"/>
</dbReference>
<evidence type="ECO:0000256" key="8">
    <source>
        <dbReference type="ARBA" id="ARBA00034120"/>
    </source>
</evidence>
<sequence length="420" mass="47223">MDEVKAQAKPFDISKAEVWDAWAKVRGNKGAPGVDGVSIGVFEKDLEDNLYLVWNRMASGTYFPPVVKAVAIPKAGGGTRVLGVPTVADRVAQTVVAGYLSVRVERVFHPDSFGYRPGRSALDAVAVCRERCWRYDWVVEFDIRRFFDTVPHDKVVACVQAHTDARWVVLYVRRWLAAGLCMPGGGVVDRGEGTPQGSAVSPVLANLFLHYVFDAWMAREFPGCPFERYADDGVIHCRTLAQAEQVLAGLRFRMAEVGLELHPDKTGIVYCRDSNRRGGGPGPGHPHTQFTFLGYTFRPRQAVGRGGVCFTAFLPAISNDALKRLSGRVRSWRLHRRTGSDAADLRALVNPVLRGWINYYGCFYRSALDPLFYRINTYLLRWIRKKYRIGWKQAVRRLADGYALRPRYFAHWVITPPAGR</sequence>
<dbReference type="PANTHER" id="PTHR34047:SF3">
    <property type="entry name" value="BLR2052 PROTEIN"/>
    <property type="match status" value="1"/>
</dbReference>
<dbReference type="SUPFAM" id="SSF56672">
    <property type="entry name" value="DNA/RNA polymerases"/>
    <property type="match status" value="1"/>
</dbReference>
<dbReference type="PRINTS" id="PR00866">
    <property type="entry name" value="RNADNAPOLMS"/>
</dbReference>
<keyword evidence="5" id="KW-0460">Magnesium</keyword>
<dbReference type="InterPro" id="IPR030931">
    <property type="entry name" value="Group_II_RT_mat"/>
</dbReference>
<dbReference type="InterPro" id="IPR013597">
    <property type="entry name" value="Mat_intron_G2"/>
</dbReference>
<dbReference type="EC" id="2.7.7.49" evidence="1"/>
<evidence type="ECO:0000256" key="7">
    <source>
        <dbReference type="ARBA" id="ARBA00023118"/>
    </source>
</evidence>
<evidence type="ECO:0000256" key="4">
    <source>
        <dbReference type="ARBA" id="ARBA00022723"/>
    </source>
</evidence>
<protein>
    <recommendedName>
        <fullName evidence="1">RNA-directed DNA polymerase</fullName>
        <ecNumber evidence="1">2.7.7.49</ecNumber>
    </recommendedName>
</protein>
<keyword evidence="2 11" id="KW-0808">Transferase</keyword>
<dbReference type="PROSITE" id="PS50878">
    <property type="entry name" value="RT_POL"/>
    <property type="match status" value="1"/>
</dbReference>
<evidence type="ECO:0000313" key="11">
    <source>
        <dbReference type="EMBL" id="MBS2554707.1"/>
    </source>
</evidence>
<comment type="caution">
    <text evidence="11">The sequence shown here is derived from an EMBL/GenBank/DDBJ whole genome shotgun (WGS) entry which is preliminary data.</text>
</comment>
<dbReference type="InterPro" id="IPR043502">
    <property type="entry name" value="DNA/RNA_pol_sf"/>
</dbReference>
<dbReference type="EMBL" id="JAAFYZ010000457">
    <property type="protein sequence ID" value="MBS2554707.1"/>
    <property type="molecule type" value="Genomic_DNA"/>
</dbReference>
<keyword evidence="12" id="KW-1185">Reference proteome</keyword>
<comment type="catalytic activity">
    <reaction evidence="9">
        <text>DNA(n) + a 2'-deoxyribonucleoside 5'-triphosphate = DNA(n+1) + diphosphate</text>
        <dbReference type="Rhea" id="RHEA:22508"/>
        <dbReference type="Rhea" id="RHEA-COMP:17339"/>
        <dbReference type="Rhea" id="RHEA-COMP:17340"/>
        <dbReference type="ChEBI" id="CHEBI:33019"/>
        <dbReference type="ChEBI" id="CHEBI:61560"/>
        <dbReference type="ChEBI" id="CHEBI:173112"/>
        <dbReference type="EC" id="2.7.7.49"/>
    </reaction>
</comment>
<evidence type="ECO:0000256" key="6">
    <source>
        <dbReference type="ARBA" id="ARBA00022918"/>
    </source>
</evidence>